<feature type="signal peptide" evidence="3">
    <location>
        <begin position="1"/>
        <end position="17"/>
    </location>
</feature>
<feature type="chain" id="PRO_5025004417" evidence="3">
    <location>
        <begin position="18"/>
        <end position="228"/>
    </location>
</feature>
<gene>
    <name evidence="4" type="ORF">BDV25DRAFT_136937</name>
</gene>
<dbReference type="Proteomes" id="UP000325780">
    <property type="component" value="Unassembled WGS sequence"/>
</dbReference>
<dbReference type="SUPFAM" id="SSF53474">
    <property type="entry name" value="alpha/beta-Hydrolases"/>
    <property type="match status" value="1"/>
</dbReference>
<dbReference type="SMART" id="SM01110">
    <property type="entry name" value="Cutinase"/>
    <property type="match status" value="1"/>
</dbReference>
<dbReference type="OrthoDB" id="2586582at2759"/>
<keyword evidence="5" id="KW-1185">Reference proteome</keyword>
<sequence>MYLLMLILLTVLAITTTSDIAPCVKIHIISARQSNSWPGEGRMGELSAAIIQKVPNADSEALDYPAYGDLWRYRGSVLAGDTAMVHAISAYIFRCPDSKIVLLGYSQGAHIIGDTLCGSIVELGFAQSAPINDTLGSKIIAAVSMGDPSFFAGLSYNNGTNKVNSGWFARRNNTVCAKYDAARVSYCDVGDKFCASGYRFWVHRKYMWRYKDVALQFVLARINGSKAG</sequence>
<dbReference type="Pfam" id="PF01083">
    <property type="entry name" value="Cutinase"/>
    <property type="match status" value="1"/>
</dbReference>
<organism evidence="4 5">
    <name type="scientific">Aspergillus avenaceus</name>
    <dbReference type="NCBI Taxonomy" id="36643"/>
    <lineage>
        <taxon>Eukaryota</taxon>
        <taxon>Fungi</taxon>
        <taxon>Dikarya</taxon>
        <taxon>Ascomycota</taxon>
        <taxon>Pezizomycotina</taxon>
        <taxon>Eurotiomycetes</taxon>
        <taxon>Eurotiomycetidae</taxon>
        <taxon>Eurotiales</taxon>
        <taxon>Aspergillaceae</taxon>
        <taxon>Aspergillus</taxon>
        <taxon>Aspergillus subgen. Circumdati</taxon>
    </lineage>
</organism>
<keyword evidence="2" id="KW-1015">Disulfide bond</keyword>
<name>A0A5N6U541_ASPAV</name>
<evidence type="ECO:0000313" key="5">
    <source>
        <dbReference type="Proteomes" id="UP000325780"/>
    </source>
</evidence>
<dbReference type="PANTHER" id="PTHR33630:SF9">
    <property type="entry name" value="CUTINASE 4"/>
    <property type="match status" value="1"/>
</dbReference>
<evidence type="ECO:0000313" key="4">
    <source>
        <dbReference type="EMBL" id="KAE8153331.1"/>
    </source>
</evidence>
<dbReference type="PANTHER" id="PTHR33630">
    <property type="entry name" value="CUTINASE RV1984C-RELATED-RELATED"/>
    <property type="match status" value="1"/>
</dbReference>
<protein>
    <submittedName>
        <fullName evidence="4">Acetylxylan esterase</fullName>
    </submittedName>
</protein>
<evidence type="ECO:0000256" key="2">
    <source>
        <dbReference type="ARBA" id="ARBA00023157"/>
    </source>
</evidence>
<evidence type="ECO:0000256" key="1">
    <source>
        <dbReference type="ARBA" id="ARBA00022801"/>
    </source>
</evidence>
<evidence type="ECO:0000256" key="3">
    <source>
        <dbReference type="SAM" id="SignalP"/>
    </source>
</evidence>
<keyword evidence="3" id="KW-0732">Signal</keyword>
<dbReference type="GO" id="GO:0052689">
    <property type="term" value="F:carboxylic ester hydrolase activity"/>
    <property type="evidence" value="ECO:0007669"/>
    <property type="project" value="UniProtKB-ARBA"/>
</dbReference>
<dbReference type="InterPro" id="IPR029058">
    <property type="entry name" value="AB_hydrolase_fold"/>
</dbReference>
<dbReference type="AlphaFoldDB" id="A0A5N6U541"/>
<dbReference type="Gene3D" id="3.40.50.1820">
    <property type="entry name" value="alpha/beta hydrolase"/>
    <property type="match status" value="1"/>
</dbReference>
<dbReference type="InterPro" id="IPR000675">
    <property type="entry name" value="Cutinase/axe"/>
</dbReference>
<accession>A0A5N6U541</accession>
<dbReference type="EMBL" id="ML742040">
    <property type="protein sequence ID" value="KAE8153331.1"/>
    <property type="molecule type" value="Genomic_DNA"/>
</dbReference>
<reference evidence="4 5" key="1">
    <citation type="submission" date="2019-04" db="EMBL/GenBank/DDBJ databases">
        <title>Friends and foes A comparative genomics study of 23 Aspergillus species from section Flavi.</title>
        <authorList>
            <consortium name="DOE Joint Genome Institute"/>
            <person name="Kjaerbolling I."/>
            <person name="Vesth T."/>
            <person name="Frisvad J.C."/>
            <person name="Nybo J.L."/>
            <person name="Theobald S."/>
            <person name="Kildgaard S."/>
            <person name="Isbrandt T."/>
            <person name="Kuo A."/>
            <person name="Sato A."/>
            <person name="Lyhne E.K."/>
            <person name="Kogle M.E."/>
            <person name="Wiebenga A."/>
            <person name="Kun R.S."/>
            <person name="Lubbers R.J."/>
            <person name="Makela M.R."/>
            <person name="Barry K."/>
            <person name="Chovatia M."/>
            <person name="Clum A."/>
            <person name="Daum C."/>
            <person name="Haridas S."/>
            <person name="He G."/>
            <person name="LaButti K."/>
            <person name="Lipzen A."/>
            <person name="Mondo S."/>
            <person name="Riley R."/>
            <person name="Salamov A."/>
            <person name="Simmons B.A."/>
            <person name="Magnuson J.K."/>
            <person name="Henrissat B."/>
            <person name="Mortensen U.H."/>
            <person name="Larsen T.O."/>
            <person name="Devries R.P."/>
            <person name="Grigoriev I.V."/>
            <person name="Machida M."/>
            <person name="Baker S.E."/>
            <person name="Andersen M.R."/>
        </authorList>
    </citation>
    <scope>NUCLEOTIDE SEQUENCE [LARGE SCALE GENOMIC DNA]</scope>
    <source>
        <strain evidence="4 5">IBT 18842</strain>
    </source>
</reference>
<keyword evidence="1" id="KW-0378">Hydrolase</keyword>
<proteinExistence type="predicted"/>